<evidence type="ECO:0000313" key="3">
    <source>
        <dbReference type="Proteomes" id="UP000244940"/>
    </source>
</evidence>
<dbReference type="EMBL" id="QEYD01000002">
    <property type="protein sequence ID" value="PWE31047.1"/>
    <property type="molecule type" value="Genomic_DNA"/>
</dbReference>
<dbReference type="AlphaFoldDB" id="A0A2U2CGM1"/>
<gene>
    <name evidence="2" type="ORF">C4N9_04665</name>
</gene>
<dbReference type="Proteomes" id="UP000244940">
    <property type="component" value="Unassembled WGS sequence"/>
</dbReference>
<evidence type="ECO:0000313" key="2">
    <source>
        <dbReference type="EMBL" id="PWE31047.1"/>
    </source>
</evidence>
<proteinExistence type="predicted"/>
<comment type="caution">
    <text evidence="2">The sequence shown here is derived from an EMBL/GenBank/DDBJ whole genome shotgun (WGS) entry which is preliminary data.</text>
</comment>
<dbReference type="GeneID" id="94364173"/>
<name>A0A2U2CGM1_9RHOB</name>
<accession>A0A2U2CGM1</accession>
<reference evidence="2 3" key="1">
    <citation type="submission" date="2018-05" db="EMBL/GenBank/DDBJ databases">
        <title>Pararhodobacter marina sp. nov., isolated from deep-sea water of the Indian Ocean.</title>
        <authorList>
            <person name="Lai Q.Sr."/>
            <person name="Liu X."/>
            <person name="Shao Z."/>
        </authorList>
    </citation>
    <scope>NUCLEOTIDE SEQUENCE [LARGE SCALE GENOMIC DNA]</scope>
    <source>
        <strain evidence="2 3">CIC4N-9</strain>
    </source>
</reference>
<dbReference type="RefSeq" id="WP_109532125.1">
    <property type="nucleotide sequence ID" value="NZ_QEYD01000002.1"/>
</dbReference>
<dbReference type="OrthoDB" id="7869201at2"/>
<evidence type="ECO:0000256" key="1">
    <source>
        <dbReference type="SAM" id="MobiDB-lite"/>
    </source>
</evidence>
<sequence>MIFGTLPDLFRLTLQTGLMLAQAQQVVAMRLLGAMGVWRLRPGEYTRMLVEKIDAAGDAQRGVAKALGQSKSPIVVARAALDPYARRTGQNARTLTRRGPGRPPKGPGA</sequence>
<organism evidence="2 3">
    <name type="scientific">Pararhodobacter marinus</name>
    <dbReference type="NCBI Taxonomy" id="2184063"/>
    <lineage>
        <taxon>Bacteria</taxon>
        <taxon>Pseudomonadati</taxon>
        <taxon>Pseudomonadota</taxon>
        <taxon>Alphaproteobacteria</taxon>
        <taxon>Rhodobacterales</taxon>
        <taxon>Paracoccaceae</taxon>
        <taxon>Pararhodobacter</taxon>
    </lineage>
</organism>
<keyword evidence="3" id="KW-1185">Reference proteome</keyword>
<protein>
    <submittedName>
        <fullName evidence="2">Antifreeze protein</fullName>
    </submittedName>
</protein>
<feature type="region of interest" description="Disordered" evidence="1">
    <location>
        <begin position="85"/>
        <end position="109"/>
    </location>
</feature>